<proteinExistence type="inferred from homology"/>
<dbReference type="SUPFAM" id="SSF53633">
    <property type="entry name" value="Carbamate kinase-like"/>
    <property type="match status" value="1"/>
</dbReference>
<comment type="caution">
    <text evidence="9">The sequence shown here is derived from an EMBL/GenBank/DDBJ whole genome shotgun (WGS) entry which is preliminary data.</text>
</comment>
<dbReference type="InterPro" id="IPR001048">
    <property type="entry name" value="Asp/Glu/Uridylate_kinase"/>
</dbReference>
<gene>
    <name evidence="9" type="ORF">EZS27_032482</name>
</gene>
<protein>
    <submittedName>
        <fullName evidence="9">Acetylglutamate kinase</fullName>
        <ecNumber evidence="9">2.7.2.8</ecNumber>
    </submittedName>
</protein>
<keyword evidence="1" id="KW-0055">Arginine biosynthesis</keyword>
<organism evidence="9">
    <name type="scientific">termite gut metagenome</name>
    <dbReference type="NCBI Taxonomy" id="433724"/>
    <lineage>
        <taxon>unclassified sequences</taxon>
        <taxon>metagenomes</taxon>
        <taxon>organismal metagenomes</taxon>
    </lineage>
</organism>
<evidence type="ECO:0000256" key="1">
    <source>
        <dbReference type="ARBA" id="ARBA00022571"/>
    </source>
</evidence>
<feature type="domain" description="Aspartate/glutamate/uridylate kinase" evidence="8">
    <location>
        <begin position="36"/>
        <end position="274"/>
    </location>
</feature>
<comment type="pathway">
    <text evidence="7">Amino-acid biosynthesis.</text>
</comment>
<name>A0A5J4Q5V0_9ZZZZ</name>
<dbReference type="Pfam" id="PF00696">
    <property type="entry name" value="AA_kinase"/>
    <property type="match status" value="1"/>
</dbReference>
<dbReference type="PIRSF" id="PIRSF000728">
    <property type="entry name" value="NAGK"/>
    <property type="match status" value="1"/>
</dbReference>
<keyword evidence="3 9" id="KW-0808">Transferase</keyword>
<evidence type="ECO:0000256" key="7">
    <source>
        <dbReference type="ARBA" id="ARBA00029440"/>
    </source>
</evidence>
<keyword evidence="2" id="KW-0028">Amino-acid biosynthesis</keyword>
<dbReference type="PANTHER" id="PTHR23342">
    <property type="entry name" value="N-ACETYLGLUTAMATE SYNTHASE"/>
    <property type="match status" value="1"/>
</dbReference>
<dbReference type="AlphaFoldDB" id="A0A5J4Q5V0"/>
<evidence type="ECO:0000256" key="3">
    <source>
        <dbReference type="ARBA" id="ARBA00022679"/>
    </source>
</evidence>
<feature type="non-terminal residue" evidence="9">
    <location>
        <position position="1"/>
    </location>
</feature>
<dbReference type="GO" id="GO:0003991">
    <property type="term" value="F:acetylglutamate kinase activity"/>
    <property type="evidence" value="ECO:0007669"/>
    <property type="project" value="UniProtKB-EC"/>
</dbReference>
<dbReference type="GO" id="GO:0006526">
    <property type="term" value="P:L-arginine biosynthetic process"/>
    <property type="evidence" value="ECO:0007669"/>
    <property type="project" value="UniProtKB-KW"/>
</dbReference>
<evidence type="ECO:0000256" key="6">
    <source>
        <dbReference type="ARBA" id="ARBA00022840"/>
    </source>
</evidence>
<dbReference type="GO" id="GO:0005524">
    <property type="term" value="F:ATP binding"/>
    <property type="evidence" value="ECO:0007669"/>
    <property type="project" value="UniProtKB-KW"/>
</dbReference>
<dbReference type="GO" id="GO:0005737">
    <property type="term" value="C:cytoplasm"/>
    <property type="evidence" value="ECO:0007669"/>
    <property type="project" value="InterPro"/>
</dbReference>
<evidence type="ECO:0000259" key="8">
    <source>
        <dbReference type="Pfam" id="PF00696"/>
    </source>
</evidence>
<keyword evidence="6" id="KW-0067">ATP-binding</keyword>
<dbReference type="EMBL" id="SNRY01004551">
    <property type="protein sequence ID" value="KAA6317346.1"/>
    <property type="molecule type" value="Genomic_DNA"/>
</dbReference>
<evidence type="ECO:0000313" key="9">
    <source>
        <dbReference type="EMBL" id="KAA6317346.1"/>
    </source>
</evidence>
<keyword evidence="4" id="KW-0547">Nucleotide-binding</keyword>
<dbReference type="PANTHER" id="PTHR23342:SF0">
    <property type="entry name" value="N-ACETYLGLUTAMATE SYNTHASE, MITOCHONDRIAL"/>
    <property type="match status" value="1"/>
</dbReference>
<dbReference type="HAMAP" id="MF_00082">
    <property type="entry name" value="ArgB"/>
    <property type="match status" value="1"/>
</dbReference>
<keyword evidence="5 9" id="KW-0418">Kinase</keyword>
<dbReference type="InterPro" id="IPR004662">
    <property type="entry name" value="AcgluKinase_fam"/>
</dbReference>
<evidence type="ECO:0000256" key="4">
    <source>
        <dbReference type="ARBA" id="ARBA00022741"/>
    </source>
</evidence>
<dbReference type="CDD" id="cd04238">
    <property type="entry name" value="AAK_NAGK-like"/>
    <property type="match status" value="1"/>
</dbReference>
<sequence>KKERFRWKRGKSSCRTIVRDFTDIPIWNKFMQTKPKLTLIKVGGKIAEEESSLNRLLDDFSAIEGYKVLVHGGGRSATKIASQLGIESRMIDGRRITDAETLKVVTMVYGGLVNKTITAGLQARSINALGLTGADMDIIRSVKRPVKEVDYGFVGDVSKVNISFLAELIRKDIVPVVAPLTHDGKGNMLNTNADTVAGETAKALSAFFDVTLIYCFEKKGVLRDSTNDDSVIPQITRADFERYITEGVIQGGMIPKLQNAFDAIEAGVSEVIITLASAIHSGGGTHIV</sequence>
<dbReference type="EC" id="2.7.2.8" evidence="9"/>
<dbReference type="InterPro" id="IPR036393">
    <property type="entry name" value="AceGlu_kinase-like_sf"/>
</dbReference>
<dbReference type="NCBIfam" id="TIGR00761">
    <property type="entry name" value="argB"/>
    <property type="match status" value="1"/>
</dbReference>
<evidence type="ECO:0000256" key="5">
    <source>
        <dbReference type="ARBA" id="ARBA00022777"/>
    </source>
</evidence>
<accession>A0A5J4Q5V0</accession>
<dbReference type="InterPro" id="IPR037528">
    <property type="entry name" value="ArgB"/>
</dbReference>
<reference evidence="9" key="1">
    <citation type="submission" date="2019-03" db="EMBL/GenBank/DDBJ databases">
        <title>Single cell metagenomics reveals metabolic interactions within the superorganism composed of flagellate Streblomastix strix and complex community of Bacteroidetes bacteria on its surface.</title>
        <authorList>
            <person name="Treitli S.C."/>
            <person name="Kolisko M."/>
            <person name="Husnik F."/>
            <person name="Keeling P."/>
            <person name="Hampl V."/>
        </authorList>
    </citation>
    <scope>NUCLEOTIDE SEQUENCE</scope>
    <source>
        <strain evidence="9">STM</strain>
    </source>
</reference>
<evidence type="ECO:0000256" key="2">
    <source>
        <dbReference type="ARBA" id="ARBA00022605"/>
    </source>
</evidence>
<dbReference type="Gene3D" id="3.40.1160.10">
    <property type="entry name" value="Acetylglutamate kinase-like"/>
    <property type="match status" value="1"/>
</dbReference>